<dbReference type="Gene3D" id="1.10.1200.10">
    <property type="entry name" value="ACP-like"/>
    <property type="match status" value="1"/>
</dbReference>
<dbReference type="FunFam" id="3.40.50.12780:FF:000012">
    <property type="entry name" value="Non-ribosomal peptide synthetase"/>
    <property type="match status" value="1"/>
</dbReference>
<dbReference type="InterPro" id="IPR010071">
    <property type="entry name" value="AA_adenyl_dom"/>
</dbReference>
<dbReference type="InterPro" id="IPR020806">
    <property type="entry name" value="PKS_PP-bd"/>
</dbReference>
<dbReference type="GO" id="GO:0003824">
    <property type="term" value="F:catalytic activity"/>
    <property type="evidence" value="ECO:0007669"/>
    <property type="project" value="InterPro"/>
</dbReference>
<dbReference type="FunFam" id="1.10.1200.10:FF:000016">
    <property type="entry name" value="Non-ribosomal peptide synthase"/>
    <property type="match status" value="1"/>
</dbReference>
<dbReference type="STRING" id="52.CMC5_053340"/>
<dbReference type="GO" id="GO:0031177">
    <property type="term" value="F:phosphopantetheine binding"/>
    <property type="evidence" value="ECO:0007669"/>
    <property type="project" value="InterPro"/>
</dbReference>
<dbReference type="Gene3D" id="3.30.559.30">
    <property type="entry name" value="Nonribosomal peptide synthetase, condensation domain"/>
    <property type="match status" value="1"/>
</dbReference>
<dbReference type="OrthoDB" id="9757540at2"/>
<dbReference type="Gene3D" id="3.40.50.12780">
    <property type="entry name" value="N-terminal domain of ligase-like"/>
    <property type="match status" value="1"/>
</dbReference>
<dbReference type="CDD" id="cd19531">
    <property type="entry name" value="LCL_NRPS-like"/>
    <property type="match status" value="1"/>
</dbReference>
<sequence>MTAGSSRVHADLTPAQQELLERWLRGEARAQSPSNALTSSTLGSEATASFAQERLWFLERLQPETAIYNEPLALHLRGALDVAALTQALTALHQRHDVLTTVYAIGSGQLRQTVLPPTLPFPLALDDLTHTPQEQRLPAAIAACVEESRRPFDLATGPVVRARLLRLAEDEHVLLLVLHHIACDGWSLNLLTRDLSTLYAAALRHEPPTLPTLSLRYADYAVWQRKWLESDEARKALDYWKAQLAGVEPLDLPTDHPRAAVQSHMGRTHLFTLPASVSERLPALCREHRVTPFMALLAVFQLLLARHTNQTDIAVGTPVAGRIRTELEPLVGFFVNMLVLRVDLSGDPSFIELLDRVRDVTLAAYAHQEMPFEKLVEELQPKRDLSRQPLFQVMFGLHNVEHTRFDLPGLDARLLDIDRGATKFDLSLYLVETDHGLRGILEHSTDLFDSATAARIGDQFTRLLDAALTAPSRPIGRLTWLTPEERAQRTHQPLVRPTWSGTCIHHHVEVAAQRTPDAIAIATNREKITYRSLDERATAWARRFCAAGVGPGTPVGIAMDRSPDMIITALGILKAGGAYVPLDPRHPQPRLASLIRQTRVPLVVTQRQHRHHLPATDARLLCVEDPPTEERDLHASPDPDDLAYIIFTSGSAGTPKGAMITHRGLTALVESQLDAFQIGPDSRVLQGAAFSFDASASEIFTALTAGATLWLGPAEPVIAGEELLRLLKSAEISVATISPSVLATLPLTPLPALRTLVAAGEACPPALANHWARGRRFVNAYGPTESTIGATFGVSAPSAALESPHDEGISPTDALLNSPPIGRPFRYVRVHVLDPHLEPVPTGVPGEVYLGGPQVCRGYLHQPALTADRFLPDPFSDEPGARLYRTGDRARYLLDGQLDYLGRADAQIKIRGIRIEPGEIEAALCEHPAVKAALVIARPDPNGDPQLVAYLVPADVVDQPLPSLQALRDDLGERVPRHLVPSAFVPIQTIPLTPNGKVDLRALPAPDTTNHLRQEAPTGPRDALELELTQIWEDLLNVRPISVHDDFFNLGGHSLLATRLVARIRQRLRIALPVSTLFQAPTIDQLARKLRQKAPPRQRSLLVAIQPRGDKTPFFCVHPVSGSVVCYVDLARRLGQDRPFYGLQSPGLQGERAPSDDVHEMATLYLEAVREQQPRGPYLLGGWSMGGCIAFEMARRLQEEGETVALLALIDSHAITSIDLPDGIDDTTLVSLLLFDLARQAGIALPSWDDDLAHAEPSERPAFLLDRARHAGLLPADLDQASLDQMLQVFRANLVAHCRYAPRPAPLRATLLCGNDPRGWSTGSPDLGWTELALGGLTLDVLPGDHYSLLTAQGDLLASRLRARLDAADAAASPHPSSTTTTRVTPAAHPTAPGLSNGES</sequence>
<dbReference type="RefSeq" id="WP_050432988.1">
    <property type="nucleotide sequence ID" value="NZ_CP012159.1"/>
</dbReference>
<dbReference type="InterPro" id="IPR023213">
    <property type="entry name" value="CAT-like_dom_sf"/>
</dbReference>
<dbReference type="PANTHER" id="PTHR45527:SF1">
    <property type="entry name" value="FATTY ACID SYNTHASE"/>
    <property type="match status" value="1"/>
</dbReference>
<dbReference type="NCBIfam" id="TIGR01733">
    <property type="entry name" value="AA-adenyl-dom"/>
    <property type="match status" value="1"/>
</dbReference>
<dbReference type="InterPro" id="IPR036736">
    <property type="entry name" value="ACP-like_sf"/>
</dbReference>
<proteinExistence type="predicted"/>
<dbReference type="GO" id="GO:0044550">
    <property type="term" value="P:secondary metabolite biosynthetic process"/>
    <property type="evidence" value="ECO:0007669"/>
    <property type="project" value="TreeGrafter"/>
</dbReference>
<keyword evidence="7" id="KW-1185">Reference proteome</keyword>
<dbReference type="PANTHER" id="PTHR45527">
    <property type="entry name" value="NONRIBOSOMAL PEPTIDE SYNTHETASE"/>
    <property type="match status" value="1"/>
</dbReference>
<dbReference type="InterPro" id="IPR001031">
    <property type="entry name" value="Thioesterase"/>
</dbReference>
<gene>
    <name evidence="6" type="primary">cndF</name>
    <name evidence="5" type="ORF">CMC5_053340</name>
</gene>
<keyword evidence="2" id="KW-0597">Phosphoprotein</keyword>
<dbReference type="SUPFAM" id="SSF47336">
    <property type="entry name" value="ACP-like"/>
    <property type="match status" value="1"/>
</dbReference>
<dbReference type="FunFam" id="3.30.559.10:FF:000012">
    <property type="entry name" value="Non-ribosomal peptide synthetase"/>
    <property type="match status" value="1"/>
</dbReference>
<dbReference type="PATRIC" id="fig|52.7.peg.5910"/>
<dbReference type="GO" id="GO:0005737">
    <property type="term" value="C:cytoplasm"/>
    <property type="evidence" value="ECO:0007669"/>
    <property type="project" value="TreeGrafter"/>
</dbReference>
<dbReference type="Proteomes" id="UP000067626">
    <property type="component" value="Chromosome"/>
</dbReference>
<dbReference type="InterPro" id="IPR045851">
    <property type="entry name" value="AMP-bd_C_sf"/>
</dbReference>
<protein>
    <submittedName>
        <fullName evidence="5">Amino acid adenylation domain-containing protein</fullName>
    </submittedName>
    <submittedName>
        <fullName evidence="6">Non ribosomal polypeptide synthetase</fullName>
    </submittedName>
</protein>
<dbReference type="Pfam" id="PF00550">
    <property type="entry name" value="PP-binding"/>
    <property type="match status" value="1"/>
</dbReference>
<evidence type="ECO:0000313" key="5">
    <source>
        <dbReference type="EMBL" id="AKT41173.1"/>
    </source>
</evidence>
<dbReference type="EMBL" id="AM988861">
    <property type="protein sequence ID" value="CAQ43084.1"/>
    <property type="molecule type" value="Genomic_DNA"/>
</dbReference>
<dbReference type="InterPro" id="IPR000873">
    <property type="entry name" value="AMP-dep_synth/lig_dom"/>
</dbReference>
<dbReference type="InterPro" id="IPR001242">
    <property type="entry name" value="Condensation_dom"/>
</dbReference>
<evidence type="ECO:0000259" key="4">
    <source>
        <dbReference type="PROSITE" id="PS50075"/>
    </source>
</evidence>
<dbReference type="GO" id="GO:0043041">
    <property type="term" value="P:amino acid activation for nonribosomal peptide biosynthetic process"/>
    <property type="evidence" value="ECO:0007669"/>
    <property type="project" value="TreeGrafter"/>
</dbReference>
<dbReference type="FunFam" id="3.40.50.980:FF:000001">
    <property type="entry name" value="Non-ribosomal peptide synthetase"/>
    <property type="match status" value="1"/>
</dbReference>
<dbReference type="Pfam" id="PF00668">
    <property type="entry name" value="Condensation"/>
    <property type="match status" value="1"/>
</dbReference>
<accession>B9ZUK5</accession>
<dbReference type="SUPFAM" id="SSF56801">
    <property type="entry name" value="Acetyl-CoA synthetase-like"/>
    <property type="match status" value="1"/>
</dbReference>
<evidence type="ECO:0000313" key="6">
    <source>
        <dbReference type="EMBL" id="CAQ43084.1"/>
    </source>
</evidence>
<feature type="domain" description="Carrier" evidence="4">
    <location>
        <begin position="1019"/>
        <end position="1094"/>
    </location>
</feature>
<reference evidence="5 7" key="2">
    <citation type="submission" date="2015-07" db="EMBL/GenBank/DDBJ databases">
        <title>Genome analysis of myxobacterium Chondromyces crocatus Cm c5 reveals a high potential for natural compound synthesis and the genetic basis for the loss of fruiting body formation.</title>
        <authorList>
            <person name="Zaburannyi N."/>
            <person name="Bunk B."/>
            <person name="Maier J."/>
            <person name="Overmann J."/>
            <person name="Mueller R."/>
        </authorList>
    </citation>
    <scope>NUCLEOTIDE SEQUENCE [LARGE SCALE GENOMIC DNA]</scope>
    <source>
        <strain evidence="5 7">Cm c5</strain>
    </source>
</reference>
<name>B9ZUK5_CHOCO</name>
<dbReference type="Gene3D" id="3.30.559.10">
    <property type="entry name" value="Chloramphenicol acetyltransferase-like domain"/>
    <property type="match status" value="1"/>
</dbReference>
<dbReference type="SMART" id="SM00823">
    <property type="entry name" value="PKS_PP"/>
    <property type="match status" value="1"/>
</dbReference>
<dbReference type="Pfam" id="PF13193">
    <property type="entry name" value="AMP-binding_C"/>
    <property type="match status" value="1"/>
</dbReference>
<evidence type="ECO:0000256" key="3">
    <source>
        <dbReference type="SAM" id="MobiDB-lite"/>
    </source>
</evidence>
<feature type="compositionally biased region" description="Low complexity" evidence="3">
    <location>
        <begin position="1368"/>
        <end position="1392"/>
    </location>
</feature>
<dbReference type="FunFam" id="2.30.38.10:FF:000001">
    <property type="entry name" value="Non-ribosomal peptide synthetase PvdI"/>
    <property type="match status" value="1"/>
</dbReference>
<dbReference type="SUPFAM" id="SSF53474">
    <property type="entry name" value="alpha/beta-Hydrolases"/>
    <property type="match status" value="1"/>
</dbReference>
<organism evidence="6">
    <name type="scientific">Chondromyces crocatus</name>
    <dbReference type="NCBI Taxonomy" id="52"/>
    <lineage>
        <taxon>Bacteria</taxon>
        <taxon>Pseudomonadati</taxon>
        <taxon>Myxococcota</taxon>
        <taxon>Polyangia</taxon>
        <taxon>Polyangiales</taxon>
        <taxon>Polyangiaceae</taxon>
        <taxon>Chondromyces</taxon>
    </lineage>
</organism>
<evidence type="ECO:0000313" key="7">
    <source>
        <dbReference type="Proteomes" id="UP000067626"/>
    </source>
</evidence>
<dbReference type="InterPro" id="IPR042099">
    <property type="entry name" value="ANL_N_sf"/>
</dbReference>
<dbReference type="Gene3D" id="3.40.50.1820">
    <property type="entry name" value="alpha/beta hydrolase"/>
    <property type="match status" value="1"/>
</dbReference>
<dbReference type="Pfam" id="PF00501">
    <property type="entry name" value="AMP-binding"/>
    <property type="match status" value="1"/>
</dbReference>
<reference evidence="6" key="1">
    <citation type="journal article" date="2009" name="Chem. Biol.">
        <title>Novel chemistry in the biosynthesis of the antibiotic chondrochlorens.</title>
        <authorList>
            <person name="Rachid S."/>
            <person name="Scharfe M."/>
            <person name="Bloecker H."/>
            <person name="Weissman K.J."/>
            <person name="Mueller R."/>
        </authorList>
    </citation>
    <scope>NUCLEOTIDE SEQUENCE</scope>
    <source>
        <strain evidence="6">Cmc5</strain>
    </source>
</reference>
<dbReference type="SMART" id="SM00824">
    <property type="entry name" value="PKS_TE"/>
    <property type="match status" value="1"/>
</dbReference>
<dbReference type="InterPro" id="IPR029058">
    <property type="entry name" value="AB_hydrolase_fold"/>
</dbReference>
<dbReference type="GO" id="GO:0072330">
    <property type="term" value="P:monocarboxylic acid biosynthetic process"/>
    <property type="evidence" value="ECO:0007669"/>
    <property type="project" value="UniProtKB-ARBA"/>
</dbReference>
<evidence type="ECO:0000256" key="1">
    <source>
        <dbReference type="ARBA" id="ARBA00022450"/>
    </source>
</evidence>
<dbReference type="EMBL" id="CP012159">
    <property type="protein sequence ID" value="AKT41173.1"/>
    <property type="molecule type" value="Genomic_DNA"/>
</dbReference>
<dbReference type="InterPro" id="IPR025110">
    <property type="entry name" value="AMP-bd_C"/>
</dbReference>
<dbReference type="InterPro" id="IPR020802">
    <property type="entry name" value="TesA-like"/>
</dbReference>
<dbReference type="Pfam" id="PF00975">
    <property type="entry name" value="Thioesterase"/>
    <property type="match status" value="1"/>
</dbReference>
<keyword evidence="1" id="KW-0596">Phosphopantetheine</keyword>
<dbReference type="PROSITE" id="PS50075">
    <property type="entry name" value="CARRIER"/>
    <property type="match status" value="1"/>
</dbReference>
<dbReference type="Gene3D" id="3.30.300.30">
    <property type="match status" value="1"/>
</dbReference>
<dbReference type="KEGG" id="ccro:CMC5_053340"/>
<dbReference type="SUPFAM" id="SSF52777">
    <property type="entry name" value="CoA-dependent acyltransferases"/>
    <property type="match status" value="2"/>
</dbReference>
<evidence type="ECO:0000256" key="2">
    <source>
        <dbReference type="ARBA" id="ARBA00022553"/>
    </source>
</evidence>
<dbReference type="InterPro" id="IPR009081">
    <property type="entry name" value="PP-bd_ACP"/>
</dbReference>
<feature type="region of interest" description="Disordered" evidence="3">
    <location>
        <begin position="1368"/>
        <end position="1400"/>
    </location>
</feature>